<dbReference type="Proteomes" id="UP001172457">
    <property type="component" value="Chromosome 3"/>
</dbReference>
<reference evidence="1" key="1">
    <citation type="submission" date="2023-03" db="EMBL/GenBank/DDBJ databases">
        <title>Chromosome-scale reference genome and RAD-based genetic map of yellow starthistle (Centaurea solstitialis) reveal putative structural variation and QTLs associated with invader traits.</title>
        <authorList>
            <person name="Reatini B."/>
            <person name="Cang F.A."/>
            <person name="Jiang Q."/>
            <person name="Mckibben M.T.W."/>
            <person name="Barker M.S."/>
            <person name="Rieseberg L.H."/>
            <person name="Dlugosch K.M."/>
        </authorList>
    </citation>
    <scope>NUCLEOTIDE SEQUENCE</scope>
    <source>
        <strain evidence="1">CAN-66</strain>
        <tissue evidence="1">Leaf</tissue>
    </source>
</reference>
<name>A0AA38WMV4_9ASTR</name>
<dbReference type="AlphaFoldDB" id="A0AA38WMV4"/>
<organism evidence="1 2">
    <name type="scientific">Centaurea solstitialis</name>
    <name type="common">yellow star-thistle</name>
    <dbReference type="NCBI Taxonomy" id="347529"/>
    <lineage>
        <taxon>Eukaryota</taxon>
        <taxon>Viridiplantae</taxon>
        <taxon>Streptophyta</taxon>
        <taxon>Embryophyta</taxon>
        <taxon>Tracheophyta</taxon>
        <taxon>Spermatophyta</taxon>
        <taxon>Magnoliopsida</taxon>
        <taxon>eudicotyledons</taxon>
        <taxon>Gunneridae</taxon>
        <taxon>Pentapetalae</taxon>
        <taxon>asterids</taxon>
        <taxon>campanulids</taxon>
        <taxon>Asterales</taxon>
        <taxon>Asteraceae</taxon>
        <taxon>Carduoideae</taxon>
        <taxon>Cardueae</taxon>
        <taxon>Centaureinae</taxon>
        <taxon>Centaurea</taxon>
    </lineage>
</organism>
<accession>A0AA38WMV4</accession>
<sequence length="116" mass="12905">MELVGSGKLMWQSMWQQVPQGEKTSWAIPSQKLMLGNLRDGMAVSGFFFLSIIPYVSERSCSSPSGNLQSNECKSEAKIYICIFSAKGTPRQSLLPEPNGMNFKLFPLKSYFSVPS</sequence>
<dbReference type="EMBL" id="JARYMX010000003">
    <property type="protein sequence ID" value="KAJ9555559.1"/>
    <property type="molecule type" value="Genomic_DNA"/>
</dbReference>
<protein>
    <submittedName>
        <fullName evidence="1">Uncharacterized protein</fullName>
    </submittedName>
</protein>
<proteinExistence type="predicted"/>
<comment type="caution">
    <text evidence="1">The sequence shown here is derived from an EMBL/GenBank/DDBJ whole genome shotgun (WGS) entry which is preliminary data.</text>
</comment>
<gene>
    <name evidence="1" type="ORF">OSB04_010173</name>
</gene>
<evidence type="ECO:0000313" key="1">
    <source>
        <dbReference type="EMBL" id="KAJ9555559.1"/>
    </source>
</evidence>
<keyword evidence="2" id="KW-1185">Reference proteome</keyword>
<evidence type="ECO:0000313" key="2">
    <source>
        <dbReference type="Proteomes" id="UP001172457"/>
    </source>
</evidence>